<dbReference type="Proteomes" id="UP000489600">
    <property type="component" value="Unassembled WGS sequence"/>
</dbReference>
<organism evidence="1 2">
    <name type="scientific">Arabis nemorensis</name>
    <dbReference type="NCBI Taxonomy" id="586526"/>
    <lineage>
        <taxon>Eukaryota</taxon>
        <taxon>Viridiplantae</taxon>
        <taxon>Streptophyta</taxon>
        <taxon>Embryophyta</taxon>
        <taxon>Tracheophyta</taxon>
        <taxon>Spermatophyta</taxon>
        <taxon>Magnoliopsida</taxon>
        <taxon>eudicotyledons</taxon>
        <taxon>Gunneridae</taxon>
        <taxon>Pentapetalae</taxon>
        <taxon>rosids</taxon>
        <taxon>malvids</taxon>
        <taxon>Brassicales</taxon>
        <taxon>Brassicaceae</taxon>
        <taxon>Arabideae</taxon>
        <taxon>Arabis</taxon>
    </lineage>
</organism>
<gene>
    <name evidence="1" type="ORF">ANE_LOCUS15073</name>
</gene>
<sequence>MEKSSLSFRVFGDCEERVGDGVSCYFKLNTVRVVLRALQPEQLALIRPAFGGLVELDSRLTFSRKLAQFLLSRQLVVGKNHDIWVVFCGKPIRFSLKKFVIVIDLRYSSRFCLL</sequence>
<reference evidence="1" key="1">
    <citation type="submission" date="2019-07" db="EMBL/GenBank/DDBJ databases">
        <authorList>
            <person name="Dittberner H."/>
        </authorList>
    </citation>
    <scope>NUCLEOTIDE SEQUENCE [LARGE SCALE GENOMIC DNA]</scope>
</reference>
<evidence type="ECO:0000313" key="2">
    <source>
        <dbReference type="Proteomes" id="UP000489600"/>
    </source>
</evidence>
<dbReference type="PANTHER" id="PTHR48449">
    <property type="entry name" value="DUF1985 DOMAIN-CONTAINING PROTEIN"/>
    <property type="match status" value="1"/>
</dbReference>
<name>A0A565BTC0_9BRAS</name>
<dbReference type="EMBL" id="CABITT030000005">
    <property type="protein sequence ID" value="VVB04629.1"/>
    <property type="molecule type" value="Genomic_DNA"/>
</dbReference>
<evidence type="ECO:0000313" key="1">
    <source>
        <dbReference type="EMBL" id="VVB04629.1"/>
    </source>
</evidence>
<comment type="caution">
    <text evidence="1">The sequence shown here is derived from an EMBL/GenBank/DDBJ whole genome shotgun (WGS) entry which is preliminary data.</text>
</comment>
<dbReference type="OrthoDB" id="1109088at2759"/>
<dbReference type="AlphaFoldDB" id="A0A565BTC0"/>
<dbReference type="PANTHER" id="PTHR48449:SF1">
    <property type="entry name" value="DUF1985 DOMAIN-CONTAINING PROTEIN"/>
    <property type="match status" value="1"/>
</dbReference>
<protein>
    <recommendedName>
        <fullName evidence="3">DUF1985 domain-containing protein</fullName>
    </recommendedName>
</protein>
<keyword evidence="2" id="KW-1185">Reference proteome</keyword>
<evidence type="ECO:0008006" key="3">
    <source>
        <dbReference type="Google" id="ProtNLM"/>
    </source>
</evidence>
<accession>A0A565BTC0</accession>
<proteinExistence type="predicted"/>